<name>A0ABW1TRI7_9LACO</name>
<evidence type="ECO:0000313" key="3">
    <source>
        <dbReference type="Proteomes" id="UP001596191"/>
    </source>
</evidence>
<proteinExistence type="predicted"/>
<comment type="caution">
    <text evidence="2">The sequence shown here is derived from an EMBL/GenBank/DDBJ whole genome shotgun (WGS) entry which is preliminary data.</text>
</comment>
<keyword evidence="3" id="KW-1185">Reference proteome</keyword>
<dbReference type="EMBL" id="JBHSSJ010000009">
    <property type="protein sequence ID" value="MFC6275393.1"/>
    <property type="molecule type" value="Genomic_DNA"/>
</dbReference>
<evidence type="ECO:0000313" key="2">
    <source>
        <dbReference type="EMBL" id="MFC6275393.1"/>
    </source>
</evidence>
<organism evidence="2 3">
    <name type="scientific">Levilactobacillus tangyuanensis</name>
    <dbReference type="NCBI Taxonomy" id="2486021"/>
    <lineage>
        <taxon>Bacteria</taxon>
        <taxon>Bacillati</taxon>
        <taxon>Bacillota</taxon>
        <taxon>Bacilli</taxon>
        <taxon>Lactobacillales</taxon>
        <taxon>Lactobacillaceae</taxon>
        <taxon>Levilactobacillus</taxon>
    </lineage>
</organism>
<dbReference type="Gene3D" id="3.40.630.30">
    <property type="match status" value="1"/>
</dbReference>
<accession>A0ABW1TRI7</accession>
<reference evidence="3" key="1">
    <citation type="journal article" date="2019" name="Int. J. Syst. Evol. Microbiol.">
        <title>The Global Catalogue of Microorganisms (GCM) 10K type strain sequencing project: providing services to taxonomists for standard genome sequencing and annotation.</title>
        <authorList>
            <consortium name="The Broad Institute Genomics Platform"/>
            <consortium name="The Broad Institute Genome Sequencing Center for Infectious Disease"/>
            <person name="Wu L."/>
            <person name="Ma J."/>
        </authorList>
    </citation>
    <scope>NUCLEOTIDE SEQUENCE [LARGE SCALE GENOMIC DNA]</scope>
    <source>
        <strain evidence="3">CCM 8907</strain>
    </source>
</reference>
<dbReference type="RefSeq" id="WP_125641903.1">
    <property type="nucleotide sequence ID" value="NZ_JBHSSJ010000009.1"/>
</dbReference>
<gene>
    <name evidence="2" type="ORF">ACFQET_07680</name>
</gene>
<evidence type="ECO:0000256" key="1">
    <source>
        <dbReference type="SAM" id="MobiDB-lite"/>
    </source>
</evidence>
<sequence length="114" mass="12689">MVIKEVPGQLNLIAADQRLASLHYLALSDQTWVLEQLFVRPGQSAELADQLIRRFLEIAAEKSMVLKILDPYAKRYLSAHPTSLLAPNQLPVTGPGAVQPVSEHYPSLEEENTK</sequence>
<feature type="region of interest" description="Disordered" evidence="1">
    <location>
        <begin position="88"/>
        <end position="114"/>
    </location>
</feature>
<dbReference type="Proteomes" id="UP001596191">
    <property type="component" value="Unassembled WGS sequence"/>
</dbReference>
<protein>
    <submittedName>
        <fullName evidence="2">Acetyltransferase</fullName>
    </submittedName>
</protein>